<evidence type="ECO:0000313" key="2">
    <source>
        <dbReference type="Proteomes" id="UP000295717"/>
    </source>
</evidence>
<proteinExistence type="predicted"/>
<dbReference type="AlphaFoldDB" id="A0A4R3MXX1"/>
<name>A0A4R3MXX1_9GAMM</name>
<organism evidence="1 2">
    <name type="scientific">Thiobaca trueperi</name>
    <dbReference type="NCBI Taxonomy" id="127458"/>
    <lineage>
        <taxon>Bacteria</taxon>
        <taxon>Pseudomonadati</taxon>
        <taxon>Pseudomonadota</taxon>
        <taxon>Gammaproteobacteria</taxon>
        <taxon>Chromatiales</taxon>
        <taxon>Chromatiaceae</taxon>
        <taxon>Thiobaca</taxon>
    </lineage>
</organism>
<protein>
    <recommendedName>
        <fullName evidence="3">DUF1998 domain-containing protein</fullName>
    </recommendedName>
</protein>
<evidence type="ECO:0000313" key="1">
    <source>
        <dbReference type="EMBL" id="TCT21224.1"/>
    </source>
</evidence>
<gene>
    <name evidence="1" type="ORF">EDC35_10479</name>
</gene>
<reference evidence="1 2" key="1">
    <citation type="submission" date="2019-03" db="EMBL/GenBank/DDBJ databases">
        <title>Genomic Encyclopedia of Type Strains, Phase IV (KMG-IV): sequencing the most valuable type-strain genomes for metagenomic binning, comparative biology and taxonomic classification.</title>
        <authorList>
            <person name="Goeker M."/>
        </authorList>
    </citation>
    <scope>NUCLEOTIDE SEQUENCE [LARGE SCALE GENOMIC DNA]</scope>
    <source>
        <strain evidence="1 2">DSM 13587</strain>
    </source>
</reference>
<keyword evidence="2" id="KW-1185">Reference proteome</keyword>
<dbReference type="Proteomes" id="UP000295717">
    <property type="component" value="Unassembled WGS sequence"/>
</dbReference>
<dbReference type="OrthoDB" id="9134227at2"/>
<dbReference type="RefSeq" id="WP_132976835.1">
    <property type="nucleotide sequence ID" value="NZ_SMAO01000004.1"/>
</dbReference>
<sequence length="569" mass="62441">MRESRSASQILFGFLPEQTVDLRGGVWKVKDWRHPKVRSEIDSAALRREIIRQATPWRLAGMDAGYVEHLHAGAEIKVLTLDENNGVEVEPFPRSWICKACKRIHETPDATCPCGARGQKGQLFFVGYHDKCGALRAPWIPKCPDHKQVRVVFPGTSSATEIRFECPVCDREIRRGFGHVPCHCGQGNLVFQPHRASSVYTARSIVIVNPPSRERIRAIAEAGGPPKALSWVVDGMSTRTVEEVPASRETLRRQLEGQGLSVEVIDKMLDIAGTVSGGIQGQDIVLSAGQQEDAEAQAVTIALATLESRIRIEDLIDATDAASELGMLYRHRYPDALGSAGLSALDLIERFPVLTGHFGYTRGAHDPGAGRLVPYKGRHGQGYKVYADIAETEALFVRLDPVRVADWLVAMGHDLPTWTDDRTARIAILEAARLPSSTETHEGSVGSSLLCLVHSYAHRFLRISAVHAGIDRNALSELLVPLHLGFFIYAAARGDFVLGGLQAVFETELHPLLNAVMYDEHRCALDPGCTDAGGACMACLHVGEPSCRYFNRHLSRSTLFGPNGYLRKA</sequence>
<accession>A0A4R3MXX1</accession>
<dbReference type="EMBL" id="SMAO01000004">
    <property type="protein sequence ID" value="TCT21224.1"/>
    <property type="molecule type" value="Genomic_DNA"/>
</dbReference>
<evidence type="ECO:0008006" key="3">
    <source>
        <dbReference type="Google" id="ProtNLM"/>
    </source>
</evidence>
<comment type="caution">
    <text evidence="1">The sequence shown here is derived from an EMBL/GenBank/DDBJ whole genome shotgun (WGS) entry which is preliminary data.</text>
</comment>